<feature type="domain" description="RING-type" evidence="7">
    <location>
        <begin position="72"/>
        <end position="114"/>
    </location>
</feature>
<dbReference type="PaxDb" id="65489-OBART02G27860.1"/>
<dbReference type="PANTHER" id="PTHR47938">
    <property type="entry name" value="RESPIRATORY COMPLEX I CHAPERONE (CIA84), PUTATIVE (AFU_ORTHOLOGUE AFUA_2G06020)-RELATED"/>
    <property type="match status" value="1"/>
</dbReference>
<dbReference type="InterPro" id="IPR013083">
    <property type="entry name" value="Znf_RING/FYVE/PHD"/>
</dbReference>
<evidence type="ECO:0000256" key="5">
    <source>
        <dbReference type="PROSITE-ProRule" id="PRU00708"/>
    </source>
</evidence>
<feature type="repeat" description="PPR" evidence="5">
    <location>
        <begin position="247"/>
        <end position="281"/>
    </location>
</feature>
<dbReference type="PANTHER" id="PTHR47938:SF35">
    <property type="entry name" value="PENTATRICOPEPTIDE REPEAT-CONTAINING PROTEIN 4, MITOCHONDRIAL-RELATED"/>
    <property type="match status" value="1"/>
</dbReference>
<feature type="compositionally biased region" description="Basic residues" evidence="6">
    <location>
        <begin position="17"/>
        <end position="26"/>
    </location>
</feature>
<dbReference type="AlphaFoldDB" id="A0A0D3F8W1"/>
<dbReference type="InterPro" id="IPR011990">
    <property type="entry name" value="TPR-like_helical_dom_sf"/>
</dbReference>
<keyword evidence="4" id="KW-0479">Metal-binding</keyword>
<dbReference type="HOGENOM" id="CLU_540122_0_0_1"/>
<sequence>MATNMKFTFDRTLGHGRQGRPQRRRSGSSGEGGRGGGVDPEVLRSLPVTVYSHSMAAAAAAAVKEEDDSIECAVCPAELEEGDEARFLPQCGHGFHAKCVDMWLGSHSTCPRCRLTRRPDLAVRLFLSLHRSHRVAQDLPLFNSLLDALSKSRHAGKAASLVRALEQRFTPDVVTYNTLADGWCRVKDTSRALDVLRLMVESGIAPTKTTYNIILKGFFRAGQLRHAWDFFLQMKKRGSKDESCKPDVVSYTTMVHGLGVAGQLEKARKMFDEMAKEGCAPSVATYNALIQVICKKGNVEDAVTVFDGMLVKGYVPNVVTYTVLIRGLCHAGKIDRGLKLLERMKNGGCEPIVQTYNVLIRYLFEEGEMEKCLDLFEKMSKGEECLPNQDTYNIIISAMFMRKRAEDMVLAARMVEEMVDRGYLPRRFMFNRVLNGLMLTGNQELSRKLLRMQEKYRRADHVDALLKKTDRASEHLYICTDQSKNIALFSHANHGGVAKRIGLKA</sequence>
<evidence type="ECO:0000313" key="9">
    <source>
        <dbReference type="Proteomes" id="UP000026960"/>
    </source>
</evidence>
<organism evidence="8">
    <name type="scientific">Oryza barthii</name>
    <dbReference type="NCBI Taxonomy" id="65489"/>
    <lineage>
        <taxon>Eukaryota</taxon>
        <taxon>Viridiplantae</taxon>
        <taxon>Streptophyta</taxon>
        <taxon>Embryophyta</taxon>
        <taxon>Tracheophyta</taxon>
        <taxon>Spermatophyta</taxon>
        <taxon>Magnoliopsida</taxon>
        <taxon>Liliopsida</taxon>
        <taxon>Poales</taxon>
        <taxon>Poaceae</taxon>
        <taxon>BOP clade</taxon>
        <taxon>Oryzoideae</taxon>
        <taxon>Oryzeae</taxon>
        <taxon>Oryzinae</taxon>
        <taxon>Oryza</taxon>
    </lineage>
</organism>
<dbReference type="Pfam" id="PF12854">
    <property type="entry name" value="PPR_1"/>
    <property type="match status" value="1"/>
</dbReference>
<reference evidence="8" key="1">
    <citation type="journal article" date="2009" name="Rice">
        <title>De Novo Next Generation Sequencing of Plant Genomes.</title>
        <authorList>
            <person name="Rounsley S."/>
            <person name="Marri P.R."/>
            <person name="Yu Y."/>
            <person name="He R."/>
            <person name="Sisneros N."/>
            <person name="Goicoechea J.L."/>
            <person name="Lee S.J."/>
            <person name="Angelova A."/>
            <person name="Kudrna D."/>
            <person name="Luo M."/>
            <person name="Affourtit J."/>
            <person name="Desany B."/>
            <person name="Knight J."/>
            <person name="Niazi F."/>
            <person name="Egholm M."/>
            <person name="Wing R.A."/>
        </authorList>
    </citation>
    <scope>NUCLEOTIDE SEQUENCE [LARGE SCALE GENOMIC DNA]</scope>
    <source>
        <strain evidence="8">cv. IRGC 105608</strain>
    </source>
</reference>
<evidence type="ECO:0000256" key="6">
    <source>
        <dbReference type="SAM" id="MobiDB-lite"/>
    </source>
</evidence>
<reference evidence="8" key="2">
    <citation type="submission" date="2015-03" db="UniProtKB">
        <authorList>
            <consortium name="EnsemblPlants"/>
        </authorList>
    </citation>
    <scope>IDENTIFICATION</scope>
</reference>
<dbReference type="STRING" id="65489.A0A0D3F8W1"/>
<feature type="region of interest" description="Disordered" evidence="6">
    <location>
        <begin position="1"/>
        <end position="41"/>
    </location>
</feature>
<dbReference type="SUPFAM" id="SSF57850">
    <property type="entry name" value="RING/U-box"/>
    <property type="match status" value="1"/>
</dbReference>
<dbReference type="GO" id="GO:0003729">
    <property type="term" value="F:mRNA binding"/>
    <property type="evidence" value="ECO:0007669"/>
    <property type="project" value="TreeGrafter"/>
</dbReference>
<feature type="repeat" description="PPR" evidence="5">
    <location>
        <begin position="207"/>
        <end position="241"/>
    </location>
</feature>
<dbReference type="InterPro" id="IPR002885">
    <property type="entry name" value="PPR_rpt"/>
</dbReference>
<keyword evidence="4" id="KW-0862">Zinc</keyword>
<dbReference type="PROSITE" id="PS51375">
    <property type="entry name" value="PPR"/>
    <property type="match status" value="6"/>
</dbReference>
<dbReference type="GO" id="GO:0008270">
    <property type="term" value="F:zinc ion binding"/>
    <property type="evidence" value="ECO:0007669"/>
    <property type="project" value="UniProtKB-KW"/>
</dbReference>
<keyword evidence="3" id="KW-0809">Transit peptide</keyword>
<keyword evidence="2" id="KW-0677">Repeat</keyword>
<feature type="repeat" description="PPR" evidence="5">
    <location>
        <begin position="172"/>
        <end position="206"/>
    </location>
</feature>
<dbReference type="Gramene" id="OBART02G27860.1">
    <property type="protein sequence ID" value="OBART02G27860.1"/>
    <property type="gene ID" value="OBART02G27860"/>
</dbReference>
<evidence type="ECO:0000256" key="1">
    <source>
        <dbReference type="ARBA" id="ARBA00007626"/>
    </source>
</evidence>
<name>A0A0D3F8W1_9ORYZ</name>
<feature type="repeat" description="PPR" evidence="5">
    <location>
        <begin position="388"/>
        <end position="425"/>
    </location>
</feature>
<comment type="similarity">
    <text evidence="1">Belongs to the PPR family. P subfamily.</text>
</comment>
<feature type="compositionally biased region" description="Gly residues" evidence="6">
    <location>
        <begin position="29"/>
        <end position="38"/>
    </location>
</feature>
<feature type="repeat" description="PPR" evidence="5">
    <location>
        <begin position="317"/>
        <end position="351"/>
    </location>
</feature>
<protein>
    <recommendedName>
        <fullName evidence="7">RING-type domain-containing protein</fullName>
    </recommendedName>
</protein>
<evidence type="ECO:0000256" key="2">
    <source>
        <dbReference type="ARBA" id="ARBA00022737"/>
    </source>
</evidence>
<dbReference type="CDD" id="cd16461">
    <property type="entry name" value="RING-H2_EL5-like"/>
    <property type="match status" value="1"/>
</dbReference>
<evidence type="ECO:0000259" key="7">
    <source>
        <dbReference type="PROSITE" id="PS50089"/>
    </source>
</evidence>
<evidence type="ECO:0000256" key="4">
    <source>
        <dbReference type="PROSITE-ProRule" id="PRU00175"/>
    </source>
</evidence>
<evidence type="ECO:0000313" key="8">
    <source>
        <dbReference type="EnsemblPlants" id="OBART02G27860.1"/>
    </source>
</evidence>
<dbReference type="Proteomes" id="UP000026960">
    <property type="component" value="Chromosome 2"/>
</dbReference>
<dbReference type="eggNOG" id="KOG0800">
    <property type="taxonomic scope" value="Eukaryota"/>
</dbReference>
<dbReference type="SMART" id="SM00184">
    <property type="entry name" value="RING"/>
    <property type="match status" value="1"/>
</dbReference>
<dbReference type="EnsemblPlants" id="OBART02G27860.1">
    <property type="protein sequence ID" value="OBART02G27860.1"/>
    <property type="gene ID" value="OBART02G27860"/>
</dbReference>
<dbReference type="GO" id="GO:0005737">
    <property type="term" value="C:cytoplasm"/>
    <property type="evidence" value="ECO:0007669"/>
    <property type="project" value="UniProtKB-ARBA"/>
</dbReference>
<dbReference type="PROSITE" id="PS50089">
    <property type="entry name" value="ZF_RING_2"/>
    <property type="match status" value="1"/>
</dbReference>
<dbReference type="Gene3D" id="3.30.40.10">
    <property type="entry name" value="Zinc/RING finger domain, C3HC4 (zinc finger)"/>
    <property type="match status" value="1"/>
</dbReference>
<proteinExistence type="inferred from homology"/>
<dbReference type="eggNOG" id="KOG4197">
    <property type="taxonomic scope" value="Eukaryota"/>
</dbReference>
<dbReference type="NCBIfam" id="TIGR00756">
    <property type="entry name" value="PPR"/>
    <property type="match status" value="6"/>
</dbReference>
<dbReference type="Gene3D" id="1.25.40.10">
    <property type="entry name" value="Tetratricopeptide repeat domain"/>
    <property type="match status" value="3"/>
</dbReference>
<keyword evidence="4" id="KW-0863">Zinc-finger</keyword>
<keyword evidence="9" id="KW-1185">Reference proteome</keyword>
<dbReference type="Pfam" id="PF13041">
    <property type="entry name" value="PPR_2"/>
    <property type="match status" value="3"/>
</dbReference>
<dbReference type="Pfam" id="PF13639">
    <property type="entry name" value="zf-RING_2"/>
    <property type="match status" value="1"/>
</dbReference>
<evidence type="ECO:0000256" key="3">
    <source>
        <dbReference type="ARBA" id="ARBA00022946"/>
    </source>
</evidence>
<feature type="repeat" description="PPR" evidence="5">
    <location>
        <begin position="282"/>
        <end position="316"/>
    </location>
</feature>
<dbReference type="SUPFAM" id="SSF81901">
    <property type="entry name" value="HCP-like"/>
    <property type="match status" value="1"/>
</dbReference>
<dbReference type="InterPro" id="IPR001841">
    <property type="entry name" value="Znf_RING"/>
</dbReference>
<accession>A0A0D3F8W1</accession>